<dbReference type="GeneID" id="101851405"/>
<proteinExistence type="predicted"/>
<name>A0ABM0JMM7_APLCA</name>
<evidence type="ECO:0000256" key="1">
    <source>
        <dbReference type="SAM" id="SignalP"/>
    </source>
</evidence>
<feature type="chain" id="PRO_5047240490" evidence="1">
    <location>
        <begin position="26"/>
        <end position="305"/>
    </location>
</feature>
<feature type="signal peptide" evidence="1">
    <location>
        <begin position="1"/>
        <end position="25"/>
    </location>
</feature>
<protein>
    <submittedName>
        <fullName evidence="3">Uncharacterized protein LOC101851405</fullName>
    </submittedName>
</protein>
<dbReference type="Proteomes" id="UP000694888">
    <property type="component" value="Unplaced"/>
</dbReference>
<reference evidence="3" key="1">
    <citation type="submission" date="2025-08" db="UniProtKB">
        <authorList>
            <consortium name="RefSeq"/>
        </authorList>
    </citation>
    <scope>IDENTIFICATION</scope>
</reference>
<sequence length="305" mass="32108">MLVYVEKKAALFMLQVWILGVVVVADPSISFEPKPPNVNALSTDPLTLKCVISPDPNVIVQLTSVVISRTNGNTNTNETVALVTSYNAAHASVDQSLIIVTGNVRPIQPASELGYLNIEWPEPADAVPGTYFCEAYGLNDLGHPVSFFATTQISATSVTLNDAIIYIKQLKKDQSNLQATIDGFHQNCSCDQSQLIQRLDKAEADIAKITAAAGSGSGSGSQSSGVQHVETGKFSCSSVGMTGSGGNFATKFNGVAKMVVSVDGFETHGSDTKTSVSTSNDGSSYSVSCTTTAYVSGTWVAFEDN</sequence>
<evidence type="ECO:0000313" key="2">
    <source>
        <dbReference type="Proteomes" id="UP000694888"/>
    </source>
</evidence>
<keyword evidence="2" id="KW-1185">Reference proteome</keyword>
<keyword evidence="1" id="KW-0732">Signal</keyword>
<accession>A0ABM0JMM7</accession>
<dbReference type="RefSeq" id="XP_005097256.2">
    <property type="nucleotide sequence ID" value="XM_005097199.3"/>
</dbReference>
<gene>
    <name evidence="3" type="primary">LOC101851405</name>
</gene>
<organism evidence="2 3">
    <name type="scientific">Aplysia californica</name>
    <name type="common">California sea hare</name>
    <dbReference type="NCBI Taxonomy" id="6500"/>
    <lineage>
        <taxon>Eukaryota</taxon>
        <taxon>Metazoa</taxon>
        <taxon>Spiralia</taxon>
        <taxon>Lophotrochozoa</taxon>
        <taxon>Mollusca</taxon>
        <taxon>Gastropoda</taxon>
        <taxon>Heterobranchia</taxon>
        <taxon>Euthyneura</taxon>
        <taxon>Tectipleura</taxon>
        <taxon>Aplysiida</taxon>
        <taxon>Aplysioidea</taxon>
        <taxon>Aplysiidae</taxon>
        <taxon>Aplysia</taxon>
    </lineage>
</organism>
<evidence type="ECO:0000313" key="3">
    <source>
        <dbReference type="RefSeq" id="XP_005097256.2"/>
    </source>
</evidence>